<name>A0AAF1AIM4_DAUCS</name>
<reference evidence="5" key="1">
    <citation type="journal article" date="2016" name="Nat. Genet.">
        <title>A high-quality carrot genome assembly provides new insights into carotenoid accumulation and asterid genome evolution.</title>
        <authorList>
            <person name="Iorizzo M."/>
            <person name="Ellison S."/>
            <person name="Senalik D."/>
            <person name="Zeng P."/>
            <person name="Satapoomin P."/>
            <person name="Huang J."/>
            <person name="Bowman M."/>
            <person name="Iovene M."/>
            <person name="Sanseverino W."/>
            <person name="Cavagnaro P."/>
            <person name="Yildiz M."/>
            <person name="Macko-Podgorni A."/>
            <person name="Moranska E."/>
            <person name="Grzebelus E."/>
            <person name="Grzebelus D."/>
            <person name="Ashrafi H."/>
            <person name="Zheng Z."/>
            <person name="Cheng S."/>
            <person name="Spooner D."/>
            <person name="Van Deynze A."/>
            <person name="Simon P."/>
        </authorList>
    </citation>
    <scope>NUCLEOTIDE SEQUENCE</scope>
    <source>
        <tissue evidence="5">Leaf</tissue>
    </source>
</reference>
<dbReference type="KEGG" id="dcr:108197906"/>
<proteinExistence type="predicted"/>
<feature type="signal peptide" evidence="3">
    <location>
        <begin position="1"/>
        <end position="19"/>
    </location>
</feature>
<feature type="chain" id="PRO_5042227075" description="PA domain-containing protein" evidence="3">
    <location>
        <begin position="20"/>
        <end position="186"/>
    </location>
</feature>
<evidence type="ECO:0000256" key="3">
    <source>
        <dbReference type="SAM" id="SignalP"/>
    </source>
</evidence>
<keyword evidence="2" id="KW-0325">Glycoprotein</keyword>
<dbReference type="InterPro" id="IPR003137">
    <property type="entry name" value="PA_domain"/>
</dbReference>
<evidence type="ECO:0000256" key="2">
    <source>
        <dbReference type="ARBA" id="ARBA00023180"/>
    </source>
</evidence>
<keyword evidence="6" id="KW-1185">Reference proteome</keyword>
<dbReference type="Pfam" id="PF02225">
    <property type="entry name" value="PA"/>
    <property type="match status" value="1"/>
</dbReference>
<keyword evidence="1 3" id="KW-0732">Signal</keyword>
<dbReference type="Gene3D" id="3.50.30.30">
    <property type="match status" value="1"/>
</dbReference>
<dbReference type="AlphaFoldDB" id="A0AAF1AIM4"/>
<organism evidence="5 6">
    <name type="scientific">Daucus carota subsp. sativus</name>
    <name type="common">Carrot</name>
    <dbReference type="NCBI Taxonomy" id="79200"/>
    <lineage>
        <taxon>Eukaryota</taxon>
        <taxon>Viridiplantae</taxon>
        <taxon>Streptophyta</taxon>
        <taxon>Embryophyta</taxon>
        <taxon>Tracheophyta</taxon>
        <taxon>Spermatophyta</taxon>
        <taxon>Magnoliopsida</taxon>
        <taxon>eudicotyledons</taxon>
        <taxon>Gunneridae</taxon>
        <taxon>Pentapetalae</taxon>
        <taxon>asterids</taxon>
        <taxon>campanulids</taxon>
        <taxon>Apiales</taxon>
        <taxon>Apiaceae</taxon>
        <taxon>Apioideae</taxon>
        <taxon>Scandiceae</taxon>
        <taxon>Daucinae</taxon>
        <taxon>Daucus</taxon>
        <taxon>Daucus sect. Daucus</taxon>
    </lineage>
</organism>
<evidence type="ECO:0000313" key="5">
    <source>
        <dbReference type="EMBL" id="WOG84794.1"/>
    </source>
</evidence>
<dbReference type="PANTHER" id="PTHR22702">
    <property type="entry name" value="PROTEASE-ASSOCIATED DOMAIN-CONTAINING PROTEIN"/>
    <property type="match status" value="1"/>
</dbReference>
<evidence type="ECO:0000313" key="6">
    <source>
        <dbReference type="Proteomes" id="UP000077755"/>
    </source>
</evidence>
<feature type="domain" description="PA" evidence="4">
    <location>
        <begin position="61"/>
        <end position="161"/>
    </location>
</feature>
<dbReference type="PANTHER" id="PTHR22702:SF4">
    <property type="entry name" value="VACUOLAR-SORTING RECEPTOR 6-LIKE"/>
    <property type="match status" value="1"/>
</dbReference>
<accession>A0AAF1AIM4</accession>
<protein>
    <recommendedName>
        <fullName evidence="4">PA domain-containing protein</fullName>
    </recommendedName>
</protein>
<reference evidence="5" key="2">
    <citation type="submission" date="2022-03" db="EMBL/GenBank/DDBJ databases">
        <title>Draft title - Genomic analysis of global carrot germplasm unveils the trajectory of domestication and the origin of high carotenoid orange carrot.</title>
        <authorList>
            <person name="Iorizzo M."/>
            <person name="Ellison S."/>
            <person name="Senalik D."/>
            <person name="Macko-Podgorni A."/>
            <person name="Grzebelus D."/>
            <person name="Bostan H."/>
            <person name="Rolling W."/>
            <person name="Curaba J."/>
            <person name="Simon P."/>
        </authorList>
    </citation>
    <scope>NUCLEOTIDE SEQUENCE</scope>
    <source>
        <tissue evidence="5">Leaf</tissue>
    </source>
</reference>
<dbReference type="SUPFAM" id="SSF52025">
    <property type="entry name" value="PA domain"/>
    <property type="match status" value="1"/>
</dbReference>
<gene>
    <name evidence="5" type="ORF">DCAR_0103979</name>
</gene>
<evidence type="ECO:0000256" key="1">
    <source>
        <dbReference type="ARBA" id="ARBA00022729"/>
    </source>
</evidence>
<dbReference type="InterPro" id="IPR046450">
    <property type="entry name" value="PA_dom_sf"/>
</dbReference>
<dbReference type="Proteomes" id="UP000077755">
    <property type="component" value="Chromosome 1"/>
</dbReference>
<dbReference type="EMBL" id="CP093343">
    <property type="protein sequence ID" value="WOG84794.1"/>
    <property type="molecule type" value="Genomic_DNA"/>
</dbReference>
<evidence type="ECO:0000259" key="4">
    <source>
        <dbReference type="Pfam" id="PF02225"/>
    </source>
</evidence>
<sequence length="186" mass="20394">MSRNLLFIIVIVFIIGVNANGRYVVKKNSIRIVHPYGLMSKQYDAAVADFGIPFDGDAMVGSVLYPRKNSHACKPFDGVENGEQPFRSNSTPPIILLVDRGRCFFALKVYNGMQAGAAAVLVADDIDEPLISTPESPKKVLYIEKIGIPSALIDRAFGETLKAAVQKGEEDVVLKLYWTDLMANSD</sequence>